<protein>
    <submittedName>
        <fullName evidence="1">Uncharacterized protein</fullName>
    </submittedName>
</protein>
<reference evidence="1" key="2">
    <citation type="submission" date="2015-06" db="UniProtKB">
        <authorList>
            <consortium name="EnsemblPlants"/>
        </authorList>
    </citation>
    <scope>IDENTIFICATION</scope>
</reference>
<reference evidence="1" key="1">
    <citation type="journal article" date="2014" name="Genome Biol.">
        <title>Transcriptome and methylome profiling reveals relics of genome dominance in the mesopolyploid Brassica oleracea.</title>
        <authorList>
            <person name="Parkin I.A."/>
            <person name="Koh C."/>
            <person name="Tang H."/>
            <person name="Robinson S.J."/>
            <person name="Kagale S."/>
            <person name="Clarke W.E."/>
            <person name="Town C.D."/>
            <person name="Nixon J."/>
            <person name="Krishnakumar V."/>
            <person name="Bidwell S.L."/>
            <person name="Denoeud F."/>
            <person name="Belcram H."/>
            <person name="Links M.G."/>
            <person name="Just J."/>
            <person name="Clarke C."/>
            <person name="Bender T."/>
            <person name="Huebert T."/>
            <person name="Mason A.S."/>
            <person name="Pires J.C."/>
            <person name="Barker G."/>
            <person name="Moore J."/>
            <person name="Walley P.G."/>
            <person name="Manoli S."/>
            <person name="Batley J."/>
            <person name="Edwards D."/>
            <person name="Nelson M.N."/>
            <person name="Wang X."/>
            <person name="Paterson A.H."/>
            <person name="King G."/>
            <person name="Bancroft I."/>
            <person name="Chalhoub B."/>
            <person name="Sharpe A.G."/>
        </authorList>
    </citation>
    <scope>NUCLEOTIDE SEQUENCE [LARGE SCALE GENOMIC DNA]</scope>
    <source>
        <strain evidence="1">cv. TO1000</strain>
    </source>
</reference>
<sequence length="86" mass="9700">MVRNHSLQKIGSNAERRIEMVIYAESGVGLLAQRYRPTSGNASAPSFGIHCMLIVPSLRNWKQMRLCNNSSTSTCLDRVQTPKHER</sequence>
<keyword evidence="2" id="KW-1185">Reference proteome</keyword>
<dbReference type="Gramene" id="Bo04834s010.1">
    <property type="protein sequence ID" value="Bo04834s010.1"/>
    <property type="gene ID" value="Bo04834s010"/>
</dbReference>
<dbReference type="Proteomes" id="UP000032141">
    <property type="component" value="Unassembled WGS sequence"/>
</dbReference>
<dbReference type="HOGENOM" id="CLU_2501091_0_0_1"/>
<dbReference type="AlphaFoldDB" id="A0A0D2ZX88"/>
<evidence type="ECO:0000313" key="2">
    <source>
        <dbReference type="Proteomes" id="UP000032141"/>
    </source>
</evidence>
<proteinExistence type="predicted"/>
<evidence type="ECO:0000313" key="1">
    <source>
        <dbReference type="EnsemblPlants" id="Bo04834s010.1"/>
    </source>
</evidence>
<organism evidence="1 2">
    <name type="scientific">Brassica oleracea var. oleracea</name>
    <dbReference type="NCBI Taxonomy" id="109376"/>
    <lineage>
        <taxon>Eukaryota</taxon>
        <taxon>Viridiplantae</taxon>
        <taxon>Streptophyta</taxon>
        <taxon>Embryophyta</taxon>
        <taxon>Tracheophyta</taxon>
        <taxon>Spermatophyta</taxon>
        <taxon>Magnoliopsida</taxon>
        <taxon>eudicotyledons</taxon>
        <taxon>Gunneridae</taxon>
        <taxon>Pentapetalae</taxon>
        <taxon>rosids</taxon>
        <taxon>malvids</taxon>
        <taxon>Brassicales</taxon>
        <taxon>Brassicaceae</taxon>
        <taxon>Brassiceae</taxon>
        <taxon>Brassica</taxon>
    </lineage>
</organism>
<dbReference type="EnsemblPlants" id="Bo04834s010.1">
    <property type="protein sequence ID" value="Bo04834s010.1"/>
    <property type="gene ID" value="Bo04834s010"/>
</dbReference>
<name>A0A0D2ZX88_BRAOL</name>
<accession>A0A0D2ZX88</accession>